<feature type="compositionally biased region" description="Polar residues" evidence="1">
    <location>
        <begin position="47"/>
        <end position="62"/>
    </location>
</feature>
<feature type="region of interest" description="Disordered" evidence="1">
    <location>
        <begin position="46"/>
        <end position="66"/>
    </location>
</feature>
<evidence type="ECO:0000256" key="1">
    <source>
        <dbReference type="SAM" id="MobiDB-lite"/>
    </source>
</evidence>
<reference evidence="2" key="1">
    <citation type="submission" date="2021-01" db="EMBL/GenBank/DDBJ databases">
        <authorList>
            <consortium name="Genoscope - CEA"/>
            <person name="William W."/>
        </authorList>
    </citation>
    <scope>NUCLEOTIDE SEQUENCE</scope>
</reference>
<dbReference type="EMBL" id="HG994355">
    <property type="protein sequence ID" value="CAF2153630.1"/>
    <property type="molecule type" value="Genomic_DNA"/>
</dbReference>
<name>A0A816Y2C2_BRANA</name>
<gene>
    <name evidence="2" type="ORF">DARMORV10_A01P33230.1</name>
</gene>
<protein>
    <submittedName>
        <fullName evidence="2">(rape) hypothetical protein</fullName>
    </submittedName>
</protein>
<proteinExistence type="predicted"/>
<sequence>MGTPNHRLSSIEFQPQCETNPPMAGLASTALCGAQPIILPISDVRSRNPSGRISSRFVNSSGGPIGVARRRHQMNRWPLLGMDLTHPQSPSNKEPSPANRVDVGAEADSRGFNLTRKRR</sequence>
<feature type="region of interest" description="Disordered" evidence="1">
    <location>
        <begin position="81"/>
        <end position="119"/>
    </location>
</feature>
<organism evidence="2">
    <name type="scientific">Brassica napus</name>
    <name type="common">Rape</name>
    <dbReference type="NCBI Taxonomy" id="3708"/>
    <lineage>
        <taxon>Eukaryota</taxon>
        <taxon>Viridiplantae</taxon>
        <taxon>Streptophyta</taxon>
        <taxon>Embryophyta</taxon>
        <taxon>Tracheophyta</taxon>
        <taxon>Spermatophyta</taxon>
        <taxon>Magnoliopsida</taxon>
        <taxon>eudicotyledons</taxon>
        <taxon>Gunneridae</taxon>
        <taxon>Pentapetalae</taxon>
        <taxon>rosids</taxon>
        <taxon>malvids</taxon>
        <taxon>Brassicales</taxon>
        <taxon>Brassicaceae</taxon>
        <taxon>Brassiceae</taxon>
        <taxon>Brassica</taxon>
    </lineage>
</organism>
<dbReference type="Proteomes" id="UP001295469">
    <property type="component" value="Chromosome A01"/>
</dbReference>
<evidence type="ECO:0000313" key="2">
    <source>
        <dbReference type="EMBL" id="CAF2153630.1"/>
    </source>
</evidence>
<accession>A0A816Y2C2</accession>
<dbReference type="AlphaFoldDB" id="A0A816Y2C2"/>